<dbReference type="InterPro" id="IPR036465">
    <property type="entry name" value="vWFA_dom_sf"/>
</dbReference>
<organism evidence="3 4">
    <name type="scientific">Biomphalaria glabrata</name>
    <name type="common">Bloodfluke planorb</name>
    <name type="synonym">Freshwater snail</name>
    <dbReference type="NCBI Taxonomy" id="6526"/>
    <lineage>
        <taxon>Eukaryota</taxon>
        <taxon>Metazoa</taxon>
        <taxon>Spiralia</taxon>
        <taxon>Lophotrochozoa</taxon>
        <taxon>Mollusca</taxon>
        <taxon>Gastropoda</taxon>
        <taxon>Heterobranchia</taxon>
        <taxon>Euthyneura</taxon>
        <taxon>Panpulmonata</taxon>
        <taxon>Hygrophila</taxon>
        <taxon>Lymnaeoidea</taxon>
        <taxon>Planorbidae</taxon>
        <taxon>Biomphalaria</taxon>
    </lineage>
</organism>
<dbReference type="KEGG" id="bgt:106070079"/>
<evidence type="ECO:0000259" key="2">
    <source>
        <dbReference type="PROSITE" id="PS50940"/>
    </source>
</evidence>
<dbReference type="Pfam" id="PF00092">
    <property type="entry name" value="VWA"/>
    <property type="match status" value="1"/>
</dbReference>
<dbReference type="Pfam" id="PF01607">
    <property type="entry name" value="CBM_14"/>
    <property type="match status" value="1"/>
</dbReference>
<dbReference type="EnsemblMetazoa" id="BGLB025176-RA">
    <property type="protein sequence ID" value="BGLB025176-PA"/>
    <property type="gene ID" value="BGLB025176"/>
</dbReference>
<dbReference type="STRING" id="6526.A0A2C9KZ88"/>
<dbReference type="PROSITE" id="PS50940">
    <property type="entry name" value="CHIT_BIND_II"/>
    <property type="match status" value="1"/>
</dbReference>
<dbReference type="GO" id="GO:0008061">
    <property type="term" value="F:chitin binding"/>
    <property type="evidence" value="ECO:0007669"/>
    <property type="project" value="InterPro"/>
</dbReference>
<dbReference type="InterPro" id="IPR050525">
    <property type="entry name" value="ECM_Assembly_Org"/>
</dbReference>
<dbReference type="Gene3D" id="3.40.50.410">
    <property type="entry name" value="von Willebrand factor, type A domain"/>
    <property type="match status" value="1"/>
</dbReference>
<dbReference type="VEuPathDB" id="VectorBase:BGLAX_031324"/>
<dbReference type="PANTHER" id="PTHR24020">
    <property type="entry name" value="COLLAGEN ALPHA"/>
    <property type="match status" value="1"/>
</dbReference>
<dbReference type="InterPro" id="IPR036508">
    <property type="entry name" value="Chitin-bd_dom_sf"/>
</dbReference>
<reference evidence="3" key="1">
    <citation type="submission" date="2020-05" db="UniProtKB">
        <authorList>
            <consortium name="EnsemblMetazoa"/>
        </authorList>
    </citation>
    <scope>IDENTIFICATION</scope>
    <source>
        <strain evidence="3">BB02</strain>
    </source>
</reference>
<sequence length="494" mass="54283">MNVTYLGQGTRTDKALQLLTSEQMFSEAAGGRDDAPDIIITITDGRSNEPKLTKEAALKLKASDVTMFAVGIADSVDLSELETLSTRPELVVLADNFTTLDEILSPLLNKTCTVIQELQINYQYVPNVCKGGNFANGVAVLPYPGDCTKLIQCYYSELSKRTLVVIRRCPLGEFWNQNTSECAPSWKVQCPFDQCQGGCEQGSQWDNSLTEVDGVMTYPMEANKRGYFACDKGRSLPKCCPKNVGYVPGVGCSLSLNADLECGPESSCGDGVGVCKKVPAWDNRNSFLELTQTLGYYPVSCIYTDFNIVDCRCNVKTLNDQYHDKSSCTPYFQTNISEDCAEEVYQVPALGRTFEKSAVTIKFSLSLSSPHFQVESIPESQCQGCVGLKVWGDMDTINVALGNKQGKSQAAVLWRNATGDLDITVVIHEGMITFGVTQGRYEVVTSVEALVTSDTLKCSYRVKTKSDFKNTCILSQLQILNCNYGFDDIYNISS</sequence>
<evidence type="ECO:0000259" key="1">
    <source>
        <dbReference type="PROSITE" id="PS50234"/>
    </source>
</evidence>
<protein>
    <recommendedName>
        <fullName evidence="5">VWFA domain-containing protein</fullName>
    </recommendedName>
</protein>
<evidence type="ECO:0000313" key="4">
    <source>
        <dbReference type="Proteomes" id="UP000076420"/>
    </source>
</evidence>
<dbReference type="VEuPathDB" id="VectorBase:BGLB025176"/>
<dbReference type="SMART" id="SM00494">
    <property type="entry name" value="ChtBD2"/>
    <property type="match status" value="1"/>
</dbReference>
<dbReference type="Gene3D" id="2.170.140.10">
    <property type="entry name" value="Chitin binding domain"/>
    <property type="match status" value="1"/>
</dbReference>
<dbReference type="SUPFAM" id="SSF53300">
    <property type="entry name" value="vWA-like"/>
    <property type="match status" value="1"/>
</dbReference>
<proteinExistence type="predicted"/>
<feature type="domain" description="VWFA" evidence="1">
    <location>
        <begin position="1"/>
        <end position="107"/>
    </location>
</feature>
<evidence type="ECO:0000313" key="3">
    <source>
        <dbReference type="EnsemblMetazoa" id="BGLB025176-PA"/>
    </source>
</evidence>
<dbReference type="InterPro" id="IPR002557">
    <property type="entry name" value="Chitin-bd_dom"/>
</dbReference>
<dbReference type="Proteomes" id="UP000076420">
    <property type="component" value="Unassembled WGS sequence"/>
</dbReference>
<dbReference type="GO" id="GO:0005576">
    <property type="term" value="C:extracellular region"/>
    <property type="evidence" value="ECO:0007669"/>
    <property type="project" value="InterPro"/>
</dbReference>
<dbReference type="AlphaFoldDB" id="A0A2C9KZ88"/>
<accession>A0A2C9KZ88</accession>
<dbReference type="InterPro" id="IPR002035">
    <property type="entry name" value="VWF_A"/>
</dbReference>
<name>A0A2C9KZ88_BIOGL</name>
<dbReference type="OrthoDB" id="6081966at2759"/>
<gene>
    <name evidence="3" type="primary">106070079</name>
</gene>
<evidence type="ECO:0008006" key="5">
    <source>
        <dbReference type="Google" id="ProtNLM"/>
    </source>
</evidence>
<dbReference type="SUPFAM" id="SSF57625">
    <property type="entry name" value="Invertebrate chitin-binding proteins"/>
    <property type="match status" value="1"/>
</dbReference>
<dbReference type="PANTHER" id="PTHR24020:SF20">
    <property type="entry name" value="PH DOMAIN-CONTAINING PROTEIN"/>
    <property type="match status" value="1"/>
</dbReference>
<dbReference type="PROSITE" id="PS50234">
    <property type="entry name" value="VWFA"/>
    <property type="match status" value="1"/>
</dbReference>
<feature type="domain" description="Chitin-binding type-2" evidence="2">
    <location>
        <begin position="126"/>
        <end position="192"/>
    </location>
</feature>